<dbReference type="Gene3D" id="1.10.1790.10">
    <property type="entry name" value="PRD domain"/>
    <property type="match status" value="1"/>
</dbReference>
<dbReference type="PROSITE" id="PS51099">
    <property type="entry name" value="PTS_EIIB_TYPE_2"/>
    <property type="match status" value="1"/>
</dbReference>
<dbReference type="SUPFAM" id="SSF52794">
    <property type="entry name" value="PTS system IIB component-like"/>
    <property type="match status" value="1"/>
</dbReference>
<evidence type="ECO:0000313" key="9">
    <source>
        <dbReference type="Proteomes" id="UP001223586"/>
    </source>
</evidence>
<comment type="caution">
    <text evidence="8">The sequence shown here is derived from an EMBL/GenBank/DDBJ whole genome shotgun (WGS) entry which is preliminary data.</text>
</comment>
<dbReference type="InterPro" id="IPR002178">
    <property type="entry name" value="PTS_EIIA_type-2_dom"/>
</dbReference>
<feature type="domain" description="PRD" evidence="7">
    <location>
        <begin position="293"/>
        <end position="400"/>
    </location>
</feature>
<dbReference type="InterPro" id="IPR011608">
    <property type="entry name" value="PRD"/>
</dbReference>
<dbReference type="InterPro" id="IPR036634">
    <property type="entry name" value="PRD_sf"/>
</dbReference>
<dbReference type="Gene3D" id="1.10.10.10">
    <property type="entry name" value="Winged helix-like DNA-binding domain superfamily/Winged helix DNA-binding domain"/>
    <property type="match status" value="2"/>
</dbReference>
<keyword evidence="1" id="KW-0808">Transferase</keyword>
<dbReference type="InterPro" id="IPR036388">
    <property type="entry name" value="WH-like_DNA-bd_sf"/>
</dbReference>
<dbReference type="InterPro" id="IPR003501">
    <property type="entry name" value="PTS_EIIB_2/3"/>
</dbReference>
<dbReference type="Pfam" id="PF02302">
    <property type="entry name" value="PTS_IIB"/>
    <property type="match status" value="1"/>
</dbReference>
<sequence>MELTDRQILLINLLMNESETRPVKHFAKKLNVSTRTIYSDLDKIKLFVQKLGFDIEKKRGLGIKLNWNQQKMKPNRMNKLAPKVLFGVKERKIEILERLLFDGETVTLNSLADYFFVSKSSIHADLLFIKEHLLNQSTVKLVSDMNGTRIEGTEEEFQNTLVLFNALLSEYEEKKVAFSDEKDQKYSFLKKYYGDRLVQICQSTLYEFVKNKLEMIADYYIYNILSIVIVLTYRSSLGCHIDEVEEGSGKHFTNNNSNLLLDQITSATGIKFTKGDIAYLNKHMAANKMSLGEIDVDFKPIIDKVLTKLSKTLKVDVTKDAKLSSQLAKHFPSMIYRLKNGFSVQNPFITQIKHEFGLMYNITWFVMSDFEDELQVNFTDNEIGFLMIYFQSTLDRMQLSKRVLIICPTGITTSGLLLNRVRKILPPLDSIEIASFDEMSKINLDEIDFIISTAHIKVEDTPVIVVSPLISNQDMQNILKFYNSNFVLKEDKRSEEKEVNDCLDKINQYMDKNYIEFGSEYESAEEMIDDVTNRLFTEGYILKEYKESLLDRIKSGDIVLPTGVAVPHGNPQYVKKTVLVLCVNNKPIKWNDQHIRIVIFLCISKDDLQHVKEILGAIYRLIEDKETVEKVFIHSNKEEFIKLLGGDIS</sequence>
<gene>
    <name evidence="8" type="ORF">J2S08_000829</name>
</gene>
<keyword evidence="3" id="KW-0805">Transcription regulation</keyword>
<protein>
    <submittedName>
        <fullName evidence="8">Transcriptional antiterminator</fullName>
    </submittedName>
</protein>
<dbReference type="EMBL" id="JAUSTT010000003">
    <property type="protein sequence ID" value="MDQ0174995.1"/>
    <property type="molecule type" value="Genomic_DNA"/>
</dbReference>
<dbReference type="Pfam" id="PF08279">
    <property type="entry name" value="HTH_11"/>
    <property type="match status" value="1"/>
</dbReference>
<dbReference type="PROSITE" id="PS51372">
    <property type="entry name" value="PRD_2"/>
    <property type="match status" value="1"/>
</dbReference>
<dbReference type="InterPro" id="IPR016152">
    <property type="entry name" value="PTrfase/Anion_transptr"/>
</dbReference>
<dbReference type="InterPro" id="IPR050661">
    <property type="entry name" value="BglG_antiterminators"/>
</dbReference>
<proteinExistence type="predicted"/>
<dbReference type="SUPFAM" id="SSF55804">
    <property type="entry name" value="Phoshotransferase/anion transport protein"/>
    <property type="match status" value="1"/>
</dbReference>
<dbReference type="InterPro" id="IPR036095">
    <property type="entry name" value="PTS_EIIB-like_sf"/>
</dbReference>
<evidence type="ECO:0000313" key="8">
    <source>
        <dbReference type="EMBL" id="MDQ0174995.1"/>
    </source>
</evidence>
<dbReference type="PANTHER" id="PTHR30185">
    <property type="entry name" value="CRYPTIC BETA-GLUCOSIDE BGL OPERON ANTITERMINATOR"/>
    <property type="match status" value="1"/>
</dbReference>
<organism evidence="8 9">
    <name type="scientific">Bacillus chungangensis</name>
    <dbReference type="NCBI Taxonomy" id="587633"/>
    <lineage>
        <taxon>Bacteria</taxon>
        <taxon>Bacillati</taxon>
        <taxon>Bacillota</taxon>
        <taxon>Bacilli</taxon>
        <taxon>Bacillales</taxon>
        <taxon>Bacillaceae</taxon>
        <taxon>Bacillus</taxon>
    </lineage>
</organism>
<dbReference type="CDD" id="cd05568">
    <property type="entry name" value="PTS_IIB_bgl_like"/>
    <property type="match status" value="1"/>
</dbReference>
<dbReference type="Pfam" id="PF00874">
    <property type="entry name" value="PRD"/>
    <property type="match status" value="1"/>
</dbReference>
<evidence type="ECO:0000256" key="1">
    <source>
        <dbReference type="ARBA" id="ARBA00022679"/>
    </source>
</evidence>
<dbReference type="InterPro" id="IPR013011">
    <property type="entry name" value="PTS_EIIB_2"/>
</dbReference>
<feature type="domain" description="PTS EIIA type-2" evidence="5">
    <location>
        <begin position="508"/>
        <end position="647"/>
    </location>
</feature>
<keyword evidence="2" id="KW-0677">Repeat</keyword>
<evidence type="ECO:0000256" key="4">
    <source>
        <dbReference type="ARBA" id="ARBA00023163"/>
    </source>
</evidence>
<dbReference type="Pfam" id="PF00359">
    <property type="entry name" value="PTS_EIIA_2"/>
    <property type="match status" value="1"/>
</dbReference>
<feature type="domain" description="PTS EIIB type-2" evidence="6">
    <location>
        <begin position="401"/>
        <end position="490"/>
    </location>
</feature>
<reference evidence="8 9" key="1">
    <citation type="submission" date="2023-07" db="EMBL/GenBank/DDBJ databases">
        <title>Genomic Encyclopedia of Type Strains, Phase IV (KMG-IV): sequencing the most valuable type-strain genomes for metagenomic binning, comparative biology and taxonomic classification.</title>
        <authorList>
            <person name="Goeker M."/>
        </authorList>
    </citation>
    <scope>NUCLEOTIDE SEQUENCE [LARGE SCALE GENOMIC DNA]</scope>
    <source>
        <strain evidence="8 9">DSM 23837</strain>
    </source>
</reference>
<dbReference type="InterPro" id="IPR013196">
    <property type="entry name" value="HTH_11"/>
</dbReference>
<dbReference type="SUPFAM" id="SSF63520">
    <property type="entry name" value="PTS-regulatory domain, PRD"/>
    <property type="match status" value="1"/>
</dbReference>
<dbReference type="CDD" id="cd00211">
    <property type="entry name" value="PTS_IIA_fru"/>
    <property type="match status" value="1"/>
</dbReference>
<evidence type="ECO:0000256" key="3">
    <source>
        <dbReference type="ARBA" id="ARBA00023015"/>
    </source>
</evidence>
<name>A0ABT9WP59_9BACI</name>
<dbReference type="PROSITE" id="PS51094">
    <property type="entry name" value="PTS_EIIA_TYPE_2"/>
    <property type="match status" value="1"/>
</dbReference>
<evidence type="ECO:0000259" key="7">
    <source>
        <dbReference type="PROSITE" id="PS51372"/>
    </source>
</evidence>
<dbReference type="PANTHER" id="PTHR30185:SF18">
    <property type="entry name" value="TRANSCRIPTIONAL REGULATOR MTLR"/>
    <property type="match status" value="1"/>
</dbReference>
<evidence type="ECO:0000256" key="2">
    <source>
        <dbReference type="ARBA" id="ARBA00022737"/>
    </source>
</evidence>
<dbReference type="Gene3D" id="3.40.930.10">
    <property type="entry name" value="Mannitol-specific EII, Chain A"/>
    <property type="match status" value="1"/>
</dbReference>
<evidence type="ECO:0000259" key="5">
    <source>
        <dbReference type="PROSITE" id="PS51094"/>
    </source>
</evidence>
<keyword evidence="9" id="KW-1185">Reference proteome</keyword>
<dbReference type="Gene3D" id="3.40.50.2300">
    <property type="match status" value="1"/>
</dbReference>
<dbReference type="RefSeq" id="WP_307226921.1">
    <property type="nucleotide sequence ID" value="NZ_JAUSTT010000003.1"/>
</dbReference>
<accession>A0ABT9WP59</accession>
<keyword evidence="4" id="KW-0804">Transcription</keyword>
<dbReference type="Proteomes" id="UP001223586">
    <property type="component" value="Unassembled WGS sequence"/>
</dbReference>
<evidence type="ECO:0000259" key="6">
    <source>
        <dbReference type="PROSITE" id="PS51099"/>
    </source>
</evidence>